<evidence type="ECO:0000313" key="2">
    <source>
        <dbReference type="Proteomes" id="UP000254958"/>
    </source>
</evidence>
<keyword evidence="2" id="KW-1185">Reference proteome</keyword>
<comment type="caution">
    <text evidence="1">The sequence shown here is derived from an EMBL/GenBank/DDBJ whole genome shotgun (WGS) entry which is preliminary data.</text>
</comment>
<dbReference type="EMBL" id="QQAW01000007">
    <property type="protein sequence ID" value="RDI37074.1"/>
    <property type="molecule type" value="Genomic_DNA"/>
</dbReference>
<evidence type="ECO:0000313" key="1">
    <source>
        <dbReference type="EMBL" id="RDI37074.1"/>
    </source>
</evidence>
<evidence type="ECO:0008006" key="3">
    <source>
        <dbReference type="Google" id="ProtNLM"/>
    </source>
</evidence>
<proteinExistence type="predicted"/>
<dbReference type="AlphaFoldDB" id="A0A370G398"/>
<sequence>MPLFRLDRPLLPSRSHGHGRAAIAGAFIFALSAGCLSPAGAAEPAADAAKDPVGIWTGTLVAERGICPETRAPSTLQIGSERIAFTPADGAHTLRGQRDATSGPFHAQLMLNDMNRKPFPMVFEGTPDGATIQGTYGTPRCRAHVVLTRPQSHAMDHFMGH</sequence>
<protein>
    <recommendedName>
        <fullName evidence="3">Lipoprotein</fullName>
    </recommendedName>
</protein>
<dbReference type="RefSeq" id="WP_174787968.1">
    <property type="nucleotide sequence ID" value="NZ_BJMI01000011.1"/>
</dbReference>
<accession>A0A370G398</accession>
<gene>
    <name evidence="1" type="ORF">C7453_107120</name>
</gene>
<organism evidence="1 2">
    <name type="scientific">Gluconacetobacter liquefaciens</name>
    <name type="common">Acetobacter liquefaciens</name>
    <dbReference type="NCBI Taxonomy" id="89584"/>
    <lineage>
        <taxon>Bacteria</taxon>
        <taxon>Pseudomonadati</taxon>
        <taxon>Pseudomonadota</taxon>
        <taxon>Alphaproteobacteria</taxon>
        <taxon>Acetobacterales</taxon>
        <taxon>Acetobacteraceae</taxon>
        <taxon>Gluconacetobacter</taxon>
    </lineage>
</organism>
<reference evidence="1 2" key="1">
    <citation type="submission" date="2018-07" db="EMBL/GenBank/DDBJ databases">
        <title>Genomic Encyclopedia of Type Strains, Phase IV (KMG-IV): sequencing the most valuable type-strain genomes for metagenomic binning, comparative biology and taxonomic classification.</title>
        <authorList>
            <person name="Goeker M."/>
        </authorList>
    </citation>
    <scope>NUCLEOTIDE SEQUENCE [LARGE SCALE GENOMIC DNA]</scope>
    <source>
        <strain evidence="1 2">DSM 5603</strain>
    </source>
</reference>
<dbReference type="PROSITE" id="PS51257">
    <property type="entry name" value="PROKAR_LIPOPROTEIN"/>
    <property type="match status" value="1"/>
</dbReference>
<name>A0A370G398_GLULI</name>
<dbReference type="Proteomes" id="UP000254958">
    <property type="component" value="Unassembled WGS sequence"/>
</dbReference>